<dbReference type="HOGENOM" id="CLU_151267_4_1_3"/>
<dbReference type="NCBIfam" id="TIGR00008">
    <property type="entry name" value="infA"/>
    <property type="match status" value="1"/>
</dbReference>
<dbReference type="GO" id="GO:0003743">
    <property type="term" value="F:translation initiation factor activity"/>
    <property type="evidence" value="ECO:0007669"/>
    <property type="project" value="UniProtKB-UniRule"/>
</dbReference>
<evidence type="ECO:0000313" key="9">
    <source>
        <dbReference type="Proteomes" id="UP000002274"/>
    </source>
</evidence>
<dbReference type="InterPro" id="IPR006196">
    <property type="entry name" value="RNA-binding_domain_S1_IF1"/>
</dbReference>
<dbReference type="GO" id="GO:0043022">
    <property type="term" value="F:ribosome binding"/>
    <property type="evidence" value="ECO:0007669"/>
    <property type="project" value="TreeGrafter"/>
</dbReference>
<dbReference type="STRING" id="59922.P9303_08551"/>
<evidence type="ECO:0000256" key="2">
    <source>
        <dbReference type="ARBA" id="ARBA00022540"/>
    </source>
</evidence>
<dbReference type="Gene3D" id="2.40.50.140">
    <property type="entry name" value="Nucleic acid-binding proteins"/>
    <property type="match status" value="1"/>
</dbReference>
<feature type="region of interest" description="Disordered" evidence="6">
    <location>
        <begin position="83"/>
        <end position="109"/>
    </location>
</feature>
<evidence type="ECO:0000256" key="1">
    <source>
        <dbReference type="ARBA" id="ARBA00010939"/>
    </source>
</evidence>
<dbReference type="EMBL" id="CP000554">
    <property type="protein sequence ID" value="ABM77606.1"/>
    <property type="molecule type" value="Genomic_DNA"/>
</dbReference>
<organism evidence="8 9">
    <name type="scientific">Prochlorococcus marinus (strain MIT 9303)</name>
    <dbReference type="NCBI Taxonomy" id="59922"/>
    <lineage>
        <taxon>Bacteria</taxon>
        <taxon>Bacillati</taxon>
        <taxon>Cyanobacteriota</taxon>
        <taxon>Cyanophyceae</taxon>
        <taxon>Synechococcales</taxon>
        <taxon>Prochlorococcaceae</taxon>
        <taxon>Prochlorococcus</taxon>
    </lineage>
</organism>
<dbReference type="InterPro" id="IPR004368">
    <property type="entry name" value="TIF_IF1"/>
</dbReference>
<sequence>MFAGGCNLNSDLTNEPRHNRMIETSGVIEKEQGNGFYLVTLEQPAGHKCLCRAAGKLTKFRIKLLAGDKVLVEISPYDLTRGRITYRERNAGAPGGRPGGNRPGGPRRR</sequence>
<dbReference type="AlphaFoldDB" id="A2C7Z6"/>
<evidence type="ECO:0000256" key="6">
    <source>
        <dbReference type="SAM" id="MobiDB-lite"/>
    </source>
</evidence>
<protein>
    <recommendedName>
        <fullName evidence="4">Translation initiation factor IF-1</fullName>
    </recommendedName>
</protein>
<dbReference type="Proteomes" id="UP000002274">
    <property type="component" value="Chromosome"/>
</dbReference>
<keyword evidence="3 5" id="KW-0648">Protein biosynthesis</keyword>
<gene>
    <name evidence="8" type="primary">infA</name>
    <name evidence="8" type="ordered locus">P9303_08551</name>
</gene>
<dbReference type="PROSITE" id="PS50832">
    <property type="entry name" value="S1_IF1_TYPE"/>
    <property type="match status" value="1"/>
</dbReference>
<dbReference type="GO" id="GO:0003723">
    <property type="term" value="F:RNA binding"/>
    <property type="evidence" value="ECO:0007669"/>
    <property type="project" value="InterPro"/>
</dbReference>
<feature type="compositionally biased region" description="Gly residues" evidence="6">
    <location>
        <begin position="93"/>
        <end position="103"/>
    </location>
</feature>
<evidence type="ECO:0000259" key="7">
    <source>
        <dbReference type="PROSITE" id="PS50832"/>
    </source>
</evidence>
<comment type="similarity">
    <text evidence="1">Belongs to the IF-1 family.</text>
</comment>
<feature type="domain" description="S1-like" evidence="7">
    <location>
        <begin position="46"/>
        <end position="89"/>
    </location>
</feature>
<evidence type="ECO:0000256" key="4">
    <source>
        <dbReference type="NCBIfam" id="TIGR00008"/>
    </source>
</evidence>
<evidence type="ECO:0000313" key="8">
    <source>
        <dbReference type="EMBL" id="ABM77606.1"/>
    </source>
</evidence>
<dbReference type="GO" id="GO:0005829">
    <property type="term" value="C:cytosol"/>
    <property type="evidence" value="ECO:0007669"/>
    <property type="project" value="TreeGrafter"/>
</dbReference>
<dbReference type="CDD" id="cd04451">
    <property type="entry name" value="S1_IF1"/>
    <property type="match status" value="1"/>
</dbReference>
<dbReference type="InterPro" id="IPR012340">
    <property type="entry name" value="NA-bd_OB-fold"/>
</dbReference>
<evidence type="ECO:0000256" key="5">
    <source>
        <dbReference type="PROSITE-ProRule" id="PRU00181"/>
    </source>
</evidence>
<dbReference type="KEGG" id="pmf:P9303_08551"/>
<accession>A2C7Z6</accession>
<dbReference type="PANTHER" id="PTHR33370:SF1">
    <property type="entry name" value="TRANSLATION INITIATION FACTOR IF-1, CHLOROPLASTIC"/>
    <property type="match status" value="1"/>
</dbReference>
<evidence type="ECO:0000256" key="3">
    <source>
        <dbReference type="ARBA" id="ARBA00022917"/>
    </source>
</evidence>
<proteinExistence type="inferred from homology"/>
<dbReference type="PANTHER" id="PTHR33370">
    <property type="entry name" value="TRANSLATION INITIATION FACTOR IF-1, CHLOROPLASTIC"/>
    <property type="match status" value="1"/>
</dbReference>
<dbReference type="SUPFAM" id="SSF50249">
    <property type="entry name" value="Nucleic acid-binding proteins"/>
    <property type="match status" value="1"/>
</dbReference>
<dbReference type="Pfam" id="PF01176">
    <property type="entry name" value="eIF-1a"/>
    <property type="match status" value="1"/>
</dbReference>
<keyword evidence="2 5" id="KW-0396">Initiation factor</keyword>
<reference evidence="8 9" key="1">
    <citation type="journal article" date="2007" name="PLoS Genet.">
        <title>Patterns and implications of gene gain and loss in the evolution of Prochlorococcus.</title>
        <authorList>
            <person name="Kettler G.C."/>
            <person name="Martiny A.C."/>
            <person name="Huang K."/>
            <person name="Zucker J."/>
            <person name="Coleman M.L."/>
            <person name="Rodrigue S."/>
            <person name="Chen F."/>
            <person name="Lapidus A."/>
            <person name="Ferriera S."/>
            <person name="Johnson J."/>
            <person name="Steglich C."/>
            <person name="Church G.M."/>
            <person name="Richardson P."/>
            <person name="Chisholm S.W."/>
        </authorList>
    </citation>
    <scope>NUCLEOTIDE SEQUENCE [LARGE SCALE GENOMIC DNA]</scope>
    <source>
        <strain evidence="8 9">MIT 9303</strain>
    </source>
</reference>
<name>A2C7Z6_PROM3</name>